<accession>A0A4U6VQA8</accession>
<proteinExistence type="predicted"/>
<dbReference type="EMBL" id="CM016553">
    <property type="protein sequence ID" value="TKW31968.1"/>
    <property type="molecule type" value="Genomic_DNA"/>
</dbReference>
<sequence length="85" mass="9082">MMDGRERPKACSGRKLEAQAWIWAFGMHGRHDESDGHIFPRSPAEGSNGCDVAALPPPTGGGAPRLAQLHLTRWGVHLCGGHSGE</sequence>
<gene>
    <name evidence="1" type="ORF">SEVIR_2G140800v2</name>
</gene>
<keyword evidence="2" id="KW-1185">Reference proteome</keyword>
<protein>
    <submittedName>
        <fullName evidence="1">Uncharacterized protein</fullName>
    </submittedName>
</protein>
<evidence type="ECO:0000313" key="2">
    <source>
        <dbReference type="Proteomes" id="UP000298652"/>
    </source>
</evidence>
<organism evidence="1 2">
    <name type="scientific">Setaria viridis</name>
    <name type="common">Green bristlegrass</name>
    <name type="synonym">Setaria italica subsp. viridis</name>
    <dbReference type="NCBI Taxonomy" id="4556"/>
    <lineage>
        <taxon>Eukaryota</taxon>
        <taxon>Viridiplantae</taxon>
        <taxon>Streptophyta</taxon>
        <taxon>Embryophyta</taxon>
        <taxon>Tracheophyta</taxon>
        <taxon>Spermatophyta</taxon>
        <taxon>Magnoliopsida</taxon>
        <taxon>Liliopsida</taxon>
        <taxon>Poales</taxon>
        <taxon>Poaceae</taxon>
        <taxon>PACMAD clade</taxon>
        <taxon>Panicoideae</taxon>
        <taxon>Panicodae</taxon>
        <taxon>Paniceae</taxon>
        <taxon>Cenchrinae</taxon>
        <taxon>Setaria</taxon>
    </lineage>
</organism>
<dbReference type="Gramene" id="TKW31968">
    <property type="protein sequence ID" value="TKW31968"/>
    <property type="gene ID" value="SEVIR_2G140800v2"/>
</dbReference>
<dbReference type="AlphaFoldDB" id="A0A4U6VQA8"/>
<reference evidence="1" key="1">
    <citation type="submission" date="2019-03" db="EMBL/GenBank/DDBJ databases">
        <title>WGS assembly of Setaria viridis.</title>
        <authorList>
            <person name="Huang P."/>
            <person name="Jenkins J."/>
            <person name="Grimwood J."/>
            <person name="Barry K."/>
            <person name="Healey A."/>
            <person name="Mamidi S."/>
            <person name="Sreedasyam A."/>
            <person name="Shu S."/>
            <person name="Feldman M."/>
            <person name="Wu J."/>
            <person name="Yu Y."/>
            <person name="Chen C."/>
            <person name="Johnson J."/>
            <person name="Rokhsar D."/>
            <person name="Baxter I."/>
            <person name="Schmutz J."/>
            <person name="Brutnell T."/>
            <person name="Kellogg E."/>
        </authorList>
    </citation>
    <scope>NUCLEOTIDE SEQUENCE [LARGE SCALE GENOMIC DNA]</scope>
</reference>
<name>A0A4U6VQA8_SETVI</name>
<evidence type="ECO:0000313" key="1">
    <source>
        <dbReference type="EMBL" id="TKW31968.1"/>
    </source>
</evidence>
<dbReference type="Proteomes" id="UP000298652">
    <property type="component" value="Chromosome 2"/>
</dbReference>